<feature type="non-terminal residue" evidence="8">
    <location>
        <position position="1"/>
    </location>
</feature>
<comment type="subcellular location">
    <subcellularLocation>
        <location evidence="1">Cytoplasm</location>
    </subcellularLocation>
</comment>
<protein>
    <submittedName>
        <fullName evidence="8">Uncharacterized protein</fullName>
    </submittedName>
</protein>
<evidence type="ECO:0000256" key="6">
    <source>
        <dbReference type="ARBA" id="ARBA00024199"/>
    </source>
</evidence>
<keyword evidence="2" id="KW-0963">Cytoplasm</keyword>
<gene>
    <name evidence="8" type="ORF">g.47754</name>
</gene>
<sequence length="197" mass="21216">LSLSLCIYLYRPFNKLGSIFSQFVVFPSSVGRPLPTFFSTVMESSQLVGGAEECSSSESGWTMYLASPMHDADEAEIEDEEGEDETYDDEEEDDHGGGGGGNNDDDGDSLASDASSGPPHRTLSHKNGAGGGALPKEDDEEEEDDRVEDGNGKLCKYSWKKAHKKVEKKRDDGGATVSHMGDGAASHFCSTDKVKKH</sequence>
<dbReference type="AlphaFoldDB" id="A0A1D1ZLQ8"/>
<keyword evidence="4" id="KW-0932">Cytokinin signaling pathway</keyword>
<feature type="compositionally biased region" description="Acidic residues" evidence="7">
    <location>
        <begin position="137"/>
        <end position="147"/>
    </location>
</feature>
<evidence type="ECO:0000313" key="8">
    <source>
        <dbReference type="EMBL" id="JAT67767.1"/>
    </source>
</evidence>
<dbReference type="EMBL" id="GDJX01000169">
    <property type="protein sequence ID" value="JAT67767.1"/>
    <property type="molecule type" value="Transcribed_RNA"/>
</dbReference>
<comment type="similarity">
    <text evidence="6">Belongs to the SOFL plant protein family.</text>
</comment>
<feature type="compositionally biased region" description="Acidic residues" evidence="7">
    <location>
        <begin position="73"/>
        <end position="94"/>
    </location>
</feature>
<evidence type="ECO:0000256" key="7">
    <source>
        <dbReference type="SAM" id="MobiDB-lite"/>
    </source>
</evidence>
<name>A0A1D1ZLQ8_9ARAE</name>
<accession>A0A1D1ZLQ8</accession>
<dbReference type="GO" id="GO:0009691">
    <property type="term" value="P:cytokinin biosynthetic process"/>
    <property type="evidence" value="ECO:0007669"/>
    <property type="project" value="UniProtKB-KW"/>
</dbReference>
<organism evidence="8">
    <name type="scientific">Anthurium amnicola</name>
    <dbReference type="NCBI Taxonomy" id="1678845"/>
    <lineage>
        <taxon>Eukaryota</taxon>
        <taxon>Viridiplantae</taxon>
        <taxon>Streptophyta</taxon>
        <taxon>Embryophyta</taxon>
        <taxon>Tracheophyta</taxon>
        <taxon>Spermatophyta</taxon>
        <taxon>Magnoliopsida</taxon>
        <taxon>Liliopsida</taxon>
        <taxon>Araceae</taxon>
        <taxon>Pothoideae</taxon>
        <taxon>Potheae</taxon>
        <taxon>Anthurium</taxon>
    </lineage>
</organism>
<dbReference type="PANTHER" id="PTHR33347:SF31">
    <property type="entry name" value="PROTEIN SOB FIVE-LIKE 1"/>
    <property type="match status" value="1"/>
</dbReference>
<evidence type="ECO:0000256" key="3">
    <source>
        <dbReference type="ARBA" id="ARBA00022712"/>
    </source>
</evidence>
<feature type="region of interest" description="Disordered" evidence="7">
    <location>
        <begin position="73"/>
        <end position="197"/>
    </location>
</feature>
<dbReference type="GO" id="GO:0009736">
    <property type="term" value="P:cytokinin-activated signaling pathway"/>
    <property type="evidence" value="ECO:0007669"/>
    <property type="project" value="UniProtKB-KW"/>
</dbReference>
<feature type="compositionally biased region" description="Basic residues" evidence="7">
    <location>
        <begin position="158"/>
        <end position="167"/>
    </location>
</feature>
<proteinExistence type="inferred from homology"/>
<evidence type="ECO:0000256" key="4">
    <source>
        <dbReference type="ARBA" id="ARBA00022864"/>
    </source>
</evidence>
<evidence type="ECO:0000256" key="5">
    <source>
        <dbReference type="ARBA" id="ARBA00023242"/>
    </source>
</evidence>
<dbReference type="InterPro" id="IPR044670">
    <property type="entry name" value="SOFL"/>
</dbReference>
<reference evidence="8" key="1">
    <citation type="submission" date="2015-07" db="EMBL/GenBank/DDBJ databases">
        <title>Transcriptome Assembly of Anthurium amnicola.</title>
        <authorList>
            <person name="Suzuki J."/>
        </authorList>
    </citation>
    <scope>NUCLEOTIDE SEQUENCE</scope>
</reference>
<keyword evidence="3" id="KW-0203">Cytokinin biosynthesis</keyword>
<evidence type="ECO:0000256" key="1">
    <source>
        <dbReference type="ARBA" id="ARBA00004496"/>
    </source>
</evidence>
<keyword evidence="5" id="KW-0539">Nucleus</keyword>
<evidence type="ECO:0000256" key="2">
    <source>
        <dbReference type="ARBA" id="ARBA00022490"/>
    </source>
</evidence>
<dbReference type="PANTHER" id="PTHR33347">
    <property type="entry name" value="OSJNBA0091C07.3 PROTEIN"/>
    <property type="match status" value="1"/>
</dbReference>
<dbReference type="GO" id="GO:0005737">
    <property type="term" value="C:cytoplasm"/>
    <property type="evidence" value="ECO:0007669"/>
    <property type="project" value="UniProtKB-SubCell"/>
</dbReference>